<keyword evidence="2" id="KW-1185">Reference proteome</keyword>
<proteinExistence type="predicted"/>
<dbReference type="EMBL" id="BAAAZR010000020">
    <property type="protein sequence ID" value="GAA3825970.1"/>
    <property type="molecule type" value="Genomic_DNA"/>
</dbReference>
<evidence type="ECO:0000313" key="2">
    <source>
        <dbReference type="Proteomes" id="UP001500888"/>
    </source>
</evidence>
<name>A0ABP7IT53_9ACTN</name>
<reference evidence="2" key="1">
    <citation type="journal article" date="2019" name="Int. J. Syst. Evol. Microbiol.">
        <title>The Global Catalogue of Microorganisms (GCM) 10K type strain sequencing project: providing services to taxonomists for standard genome sequencing and annotation.</title>
        <authorList>
            <consortium name="The Broad Institute Genomics Platform"/>
            <consortium name="The Broad Institute Genome Sequencing Center for Infectious Disease"/>
            <person name="Wu L."/>
            <person name="Ma J."/>
        </authorList>
    </citation>
    <scope>NUCLEOTIDE SEQUENCE [LARGE SCALE GENOMIC DNA]</scope>
    <source>
        <strain evidence="2">JCM 16908</strain>
    </source>
</reference>
<protein>
    <submittedName>
        <fullName evidence="1">Uncharacterized protein</fullName>
    </submittedName>
</protein>
<accession>A0ABP7IT53</accession>
<gene>
    <name evidence="1" type="ORF">GCM10022226_53400</name>
</gene>
<comment type="caution">
    <text evidence="1">The sequence shown here is derived from an EMBL/GenBank/DDBJ whole genome shotgun (WGS) entry which is preliminary data.</text>
</comment>
<organism evidence="1 2">
    <name type="scientific">Sphaerisporangium flaviroseum</name>
    <dbReference type="NCBI Taxonomy" id="509199"/>
    <lineage>
        <taxon>Bacteria</taxon>
        <taxon>Bacillati</taxon>
        <taxon>Actinomycetota</taxon>
        <taxon>Actinomycetes</taxon>
        <taxon>Streptosporangiales</taxon>
        <taxon>Streptosporangiaceae</taxon>
        <taxon>Sphaerisporangium</taxon>
    </lineage>
</organism>
<sequence length="71" mass="7964">MVEALPQRLRGPVAAMAPQFMEFYTVLLRVHSGMISYIVESRRMLAIIANVCEQEGGEMDPALGGKDQQRR</sequence>
<dbReference type="Proteomes" id="UP001500888">
    <property type="component" value="Unassembled WGS sequence"/>
</dbReference>
<evidence type="ECO:0000313" key="1">
    <source>
        <dbReference type="EMBL" id="GAA3825970.1"/>
    </source>
</evidence>